<comment type="caution">
    <text evidence="1">The sequence shown here is derived from an EMBL/GenBank/DDBJ whole genome shotgun (WGS) entry which is preliminary data.</text>
</comment>
<sequence length="135" mass="15219">MPPHLESDDVDDIKTGTYVYWMKANEDVAERGELGEVVRVDDNGRRKVSFPKGNFSIEARQLNVSDFQKGTFVHMTDEDTDLIGEIKELDNGKLQVDFEGKQKMLGIEMSCLFVLDAAGLTIRIYSNYSHLVSKG</sequence>
<organism evidence="1">
    <name type="scientific">Cladocopium goreaui</name>
    <dbReference type="NCBI Taxonomy" id="2562237"/>
    <lineage>
        <taxon>Eukaryota</taxon>
        <taxon>Sar</taxon>
        <taxon>Alveolata</taxon>
        <taxon>Dinophyceae</taxon>
        <taxon>Suessiales</taxon>
        <taxon>Symbiodiniaceae</taxon>
        <taxon>Cladocopium</taxon>
    </lineage>
</organism>
<accession>A0A9P1GAG2</accession>
<dbReference type="EMBL" id="CAMXCT020003669">
    <property type="protein sequence ID" value="CAL1159072.1"/>
    <property type="molecule type" value="Genomic_DNA"/>
</dbReference>
<dbReference type="OrthoDB" id="442423at2759"/>
<dbReference type="EMBL" id="CAMXCT010003669">
    <property type="protein sequence ID" value="CAI4005697.1"/>
    <property type="molecule type" value="Genomic_DNA"/>
</dbReference>
<dbReference type="EMBL" id="CAMXCT030003669">
    <property type="protein sequence ID" value="CAL4793009.1"/>
    <property type="molecule type" value="Genomic_DNA"/>
</dbReference>
<dbReference type="AlphaFoldDB" id="A0A9P1GAG2"/>
<reference evidence="2" key="2">
    <citation type="submission" date="2024-04" db="EMBL/GenBank/DDBJ databases">
        <authorList>
            <person name="Chen Y."/>
            <person name="Shah S."/>
            <person name="Dougan E. K."/>
            <person name="Thang M."/>
            <person name="Chan C."/>
        </authorList>
    </citation>
    <scope>NUCLEOTIDE SEQUENCE [LARGE SCALE GENOMIC DNA]</scope>
</reference>
<evidence type="ECO:0000313" key="1">
    <source>
        <dbReference type="EMBL" id="CAI4005697.1"/>
    </source>
</evidence>
<reference evidence="1" key="1">
    <citation type="submission" date="2022-10" db="EMBL/GenBank/DDBJ databases">
        <authorList>
            <person name="Chen Y."/>
            <person name="Dougan E. K."/>
            <person name="Chan C."/>
            <person name="Rhodes N."/>
            <person name="Thang M."/>
        </authorList>
    </citation>
    <scope>NUCLEOTIDE SEQUENCE</scope>
</reference>
<name>A0A9P1GAG2_9DINO</name>
<protein>
    <submittedName>
        <fullName evidence="1">Uncharacterized protein</fullName>
    </submittedName>
</protein>
<gene>
    <name evidence="1" type="ORF">C1SCF055_LOCUS31401</name>
</gene>
<evidence type="ECO:0000313" key="3">
    <source>
        <dbReference type="Proteomes" id="UP001152797"/>
    </source>
</evidence>
<proteinExistence type="predicted"/>
<keyword evidence="3" id="KW-1185">Reference proteome</keyword>
<dbReference type="Proteomes" id="UP001152797">
    <property type="component" value="Unassembled WGS sequence"/>
</dbReference>
<evidence type="ECO:0000313" key="2">
    <source>
        <dbReference type="EMBL" id="CAL1159072.1"/>
    </source>
</evidence>